<protein>
    <recommendedName>
        <fullName evidence="5">Zinc-finger domain-containing protein</fullName>
    </recommendedName>
</protein>
<name>A0A432MGP5_9BACT</name>
<evidence type="ECO:0000256" key="2">
    <source>
        <dbReference type="SAM" id="Phobius"/>
    </source>
</evidence>
<comment type="caution">
    <text evidence="3">The sequence shown here is derived from an EMBL/GenBank/DDBJ whole genome shotgun (WGS) entry which is preliminary data.</text>
</comment>
<keyword evidence="2" id="KW-1133">Transmembrane helix</keyword>
<reference evidence="3 4" key="1">
    <citation type="submission" date="2018-12" db="EMBL/GenBank/DDBJ databases">
        <authorList>
            <person name="Toschakov S.V."/>
        </authorList>
    </citation>
    <scope>NUCLEOTIDE SEQUENCE [LARGE SCALE GENOMIC DNA]</scope>
    <source>
        <strain evidence="3 4">GM2012</strain>
    </source>
</reference>
<sequence>MSCRELDRAWDRRLDSVRAGSPVPEVEGFPPELEAHLARCPRCRSRSAGYAALAQAIAALEPSLVPAASLPGRILSEVHRDPEPSRLVLRGRLPILRSAAVAAVVLLGVLAGLWALRPEGKRGETAIVQDAPSLPEAPRPLTEAVAEAAEATVALALKTSEPATRIGRDVFGSATSSEVPPDDPVVPPNPIVPGSAADRVVKLIGDGLEAGVRPLSRPTRSAFGFLLPNLPRADEPPPDDRGA</sequence>
<feature type="region of interest" description="Disordered" evidence="1">
    <location>
        <begin position="213"/>
        <end position="243"/>
    </location>
</feature>
<feature type="compositionally biased region" description="Basic and acidic residues" evidence="1">
    <location>
        <begin position="232"/>
        <end position="243"/>
    </location>
</feature>
<accession>A0A432MGP5</accession>
<evidence type="ECO:0000313" key="3">
    <source>
        <dbReference type="EMBL" id="RUL86089.1"/>
    </source>
</evidence>
<dbReference type="RefSeq" id="WP_126726636.1">
    <property type="nucleotide sequence ID" value="NZ_RYZH01000034.1"/>
</dbReference>
<evidence type="ECO:0000256" key="1">
    <source>
        <dbReference type="SAM" id="MobiDB-lite"/>
    </source>
</evidence>
<proteinExistence type="predicted"/>
<gene>
    <name evidence="3" type="ORF">TsocGM_16865</name>
</gene>
<organism evidence="3 4">
    <name type="scientific">Tautonia sociabilis</name>
    <dbReference type="NCBI Taxonomy" id="2080755"/>
    <lineage>
        <taxon>Bacteria</taxon>
        <taxon>Pseudomonadati</taxon>
        <taxon>Planctomycetota</taxon>
        <taxon>Planctomycetia</taxon>
        <taxon>Isosphaerales</taxon>
        <taxon>Isosphaeraceae</taxon>
        <taxon>Tautonia</taxon>
    </lineage>
</organism>
<reference evidence="3 4" key="2">
    <citation type="submission" date="2019-01" db="EMBL/GenBank/DDBJ databases">
        <title>Tautonia sociabilis, a novel thermotolerant planctomycete of Isosphaeraceae family, isolated from a 4000 m deep subterranean habitat.</title>
        <authorList>
            <person name="Kovaleva O.L."/>
            <person name="Elcheninov A.G."/>
            <person name="Van Heerden E."/>
            <person name="Toshchakov S.V."/>
            <person name="Novikov A."/>
            <person name="Bonch-Osmolovskaya E.A."/>
            <person name="Kublanov I.V."/>
        </authorList>
    </citation>
    <scope>NUCLEOTIDE SEQUENCE [LARGE SCALE GENOMIC DNA]</scope>
    <source>
        <strain evidence="3 4">GM2012</strain>
    </source>
</reference>
<evidence type="ECO:0000313" key="4">
    <source>
        <dbReference type="Proteomes" id="UP000280296"/>
    </source>
</evidence>
<dbReference type="InterPro" id="IPR041916">
    <property type="entry name" value="Anti_sigma_zinc_sf"/>
</dbReference>
<evidence type="ECO:0008006" key="5">
    <source>
        <dbReference type="Google" id="ProtNLM"/>
    </source>
</evidence>
<dbReference type="AlphaFoldDB" id="A0A432MGP5"/>
<keyword evidence="2" id="KW-0812">Transmembrane</keyword>
<dbReference type="EMBL" id="RYZH01000034">
    <property type="protein sequence ID" value="RUL86089.1"/>
    <property type="molecule type" value="Genomic_DNA"/>
</dbReference>
<feature type="transmembrane region" description="Helical" evidence="2">
    <location>
        <begin position="95"/>
        <end position="116"/>
    </location>
</feature>
<keyword evidence="2" id="KW-0472">Membrane</keyword>
<keyword evidence="4" id="KW-1185">Reference proteome</keyword>
<dbReference type="OrthoDB" id="9782842at2"/>
<dbReference type="Proteomes" id="UP000280296">
    <property type="component" value="Unassembled WGS sequence"/>
</dbReference>
<dbReference type="Gene3D" id="1.10.10.1320">
    <property type="entry name" value="Anti-sigma factor, zinc-finger domain"/>
    <property type="match status" value="1"/>
</dbReference>